<dbReference type="EMBL" id="CAJVQC010104098">
    <property type="protein sequence ID" value="CAG8832567.1"/>
    <property type="molecule type" value="Genomic_DNA"/>
</dbReference>
<sequence>MSTLKDVFLTNTTLKEFDYSEELETTQHIVPGLDKLRMALDRMDRLNRLNQTLD</sequence>
<comment type="caution">
    <text evidence="1">The sequence shown here is derived from an EMBL/GenBank/DDBJ whole genome shotgun (WGS) entry which is preliminary data.</text>
</comment>
<keyword evidence="2" id="KW-1185">Reference proteome</keyword>
<feature type="non-terminal residue" evidence="1">
    <location>
        <position position="54"/>
    </location>
</feature>
<organism evidence="1 2">
    <name type="scientific">Racocetra persica</name>
    <dbReference type="NCBI Taxonomy" id="160502"/>
    <lineage>
        <taxon>Eukaryota</taxon>
        <taxon>Fungi</taxon>
        <taxon>Fungi incertae sedis</taxon>
        <taxon>Mucoromycota</taxon>
        <taxon>Glomeromycotina</taxon>
        <taxon>Glomeromycetes</taxon>
        <taxon>Diversisporales</taxon>
        <taxon>Gigasporaceae</taxon>
        <taxon>Racocetra</taxon>
    </lineage>
</organism>
<evidence type="ECO:0000313" key="2">
    <source>
        <dbReference type="Proteomes" id="UP000789920"/>
    </source>
</evidence>
<protein>
    <submittedName>
        <fullName evidence="1">35414_t:CDS:1</fullName>
    </submittedName>
</protein>
<reference evidence="1" key="1">
    <citation type="submission" date="2021-06" db="EMBL/GenBank/DDBJ databases">
        <authorList>
            <person name="Kallberg Y."/>
            <person name="Tangrot J."/>
            <person name="Rosling A."/>
        </authorList>
    </citation>
    <scope>NUCLEOTIDE SEQUENCE</scope>
    <source>
        <strain evidence="1">MA461A</strain>
    </source>
</reference>
<accession>A0ACA9SAZ8</accession>
<gene>
    <name evidence="1" type="ORF">RPERSI_LOCUS28502</name>
</gene>
<proteinExistence type="predicted"/>
<dbReference type="Proteomes" id="UP000789920">
    <property type="component" value="Unassembled WGS sequence"/>
</dbReference>
<name>A0ACA9SAZ8_9GLOM</name>
<evidence type="ECO:0000313" key="1">
    <source>
        <dbReference type="EMBL" id="CAG8832567.1"/>
    </source>
</evidence>